<evidence type="ECO:0000313" key="3">
    <source>
        <dbReference type="Proteomes" id="UP000583929"/>
    </source>
</evidence>
<keyword evidence="1" id="KW-1133">Transmembrane helix</keyword>
<sequence>MSWFYIGLEVGIALGFIGFYYPTRRTILVPMLRCEFLTGFIPVLLQHCYSIAAVSSIAFWLLVLIVQT</sequence>
<evidence type="ECO:0000313" key="2">
    <source>
        <dbReference type="EMBL" id="KAF4346989.1"/>
    </source>
</evidence>
<feature type="transmembrane region" description="Helical" evidence="1">
    <location>
        <begin position="44"/>
        <end position="66"/>
    </location>
</feature>
<dbReference type="EMBL" id="JAATIQ010000876">
    <property type="protein sequence ID" value="KAF4346989.1"/>
    <property type="molecule type" value="Genomic_DNA"/>
</dbReference>
<keyword evidence="1" id="KW-0472">Membrane</keyword>
<organism evidence="2 3">
    <name type="scientific">Cannabis sativa</name>
    <name type="common">Hemp</name>
    <name type="synonym">Marijuana</name>
    <dbReference type="NCBI Taxonomy" id="3483"/>
    <lineage>
        <taxon>Eukaryota</taxon>
        <taxon>Viridiplantae</taxon>
        <taxon>Streptophyta</taxon>
        <taxon>Embryophyta</taxon>
        <taxon>Tracheophyta</taxon>
        <taxon>Spermatophyta</taxon>
        <taxon>Magnoliopsida</taxon>
        <taxon>eudicotyledons</taxon>
        <taxon>Gunneridae</taxon>
        <taxon>Pentapetalae</taxon>
        <taxon>rosids</taxon>
        <taxon>fabids</taxon>
        <taxon>Rosales</taxon>
        <taxon>Cannabaceae</taxon>
        <taxon>Cannabis</taxon>
    </lineage>
</organism>
<dbReference type="Proteomes" id="UP000583929">
    <property type="component" value="Unassembled WGS sequence"/>
</dbReference>
<accession>A0A7J6DN19</accession>
<reference evidence="2 3" key="1">
    <citation type="journal article" date="2020" name="bioRxiv">
        <title>Sequence and annotation of 42 cannabis genomes reveals extensive copy number variation in cannabinoid synthesis and pathogen resistance genes.</title>
        <authorList>
            <person name="Mckernan K.J."/>
            <person name="Helbert Y."/>
            <person name="Kane L.T."/>
            <person name="Ebling H."/>
            <person name="Zhang L."/>
            <person name="Liu B."/>
            <person name="Eaton Z."/>
            <person name="Mclaughlin S."/>
            <person name="Kingan S."/>
            <person name="Baybayan P."/>
            <person name="Concepcion G."/>
            <person name="Jordan M."/>
            <person name="Riva A."/>
            <person name="Barbazuk W."/>
            <person name="Harkins T."/>
        </authorList>
    </citation>
    <scope>NUCLEOTIDE SEQUENCE [LARGE SCALE GENOMIC DNA]</scope>
    <source>
        <strain evidence="3">cv. Jamaican Lion 4</strain>
        <tissue evidence="2">Leaf</tissue>
    </source>
</reference>
<name>A0A7J6DN19_CANSA</name>
<feature type="transmembrane region" description="Helical" evidence="1">
    <location>
        <begin position="6"/>
        <end position="23"/>
    </location>
</feature>
<comment type="caution">
    <text evidence="2">The sequence shown here is derived from an EMBL/GenBank/DDBJ whole genome shotgun (WGS) entry which is preliminary data.</text>
</comment>
<dbReference type="AlphaFoldDB" id="A0A7J6DN19"/>
<evidence type="ECO:0000256" key="1">
    <source>
        <dbReference type="SAM" id="Phobius"/>
    </source>
</evidence>
<gene>
    <name evidence="2" type="ORF">G4B88_013296</name>
</gene>
<protein>
    <submittedName>
        <fullName evidence="2">Uncharacterized protein</fullName>
    </submittedName>
</protein>
<keyword evidence="1" id="KW-0812">Transmembrane</keyword>
<keyword evidence="3" id="KW-1185">Reference proteome</keyword>
<proteinExistence type="predicted"/>